<feature type="signal peptide" evidence="2">
    <location>
        <begin position="1"/>
        <end position="17"/>
    </location>
</feature>
<accession>A0AAN7C916</accession>
<name>A0AAN7C916_9PEZI</name>
<keyword evidence="2" id="KW-0732">Signal</keyword>
<feature type="region of interest" description="Disordered" evidence="1">
    <location>
        <begin position="70"/>
        <end position="156"/>
    </location>
</feature>
<dbReference type="AlphaFoldDB" id="A0AAN7C916"/>
<dbReference type="EMBL" id="MU860129">
    <property type="protein sequence ID" value="KAK4237629.1"/>
    <property type="molecule type" value="Genomic_DNA"/>
</dbReference>
<reference evidence="3" key="1">
    <citation type="journal article" date="2023" name="Mol. Phylogenet. Evol.">
        <title>Genome-scale phylogeny and comparative genomics of the fungal order Sordariales.</title>
        <authorList>
            <person name="Hensen N."/>
            <person name="Bonometti L."/>
            <person name="Westerberg I."/>
            <person name="Brannstrom I.O."/>
            <person name="Guillou S."/>
            <person name="Cros-Aarteil S."/>
            <person name="Calhoun S."/>
            <person name="Haridas S."/>
            <person name="Kuo A."/>
            <person name="Mondo S."/>
            <person name="Pangilinan J."/>
            <person name="Riley R."/>
            <person name="LaButti K."/>
            <person name="Andreopoulos B."/>
            <person name="Lipzen A."/>
            <person name="Chen C."/>
            <person name="Yan M."/>
            <person name="Daum C."/>
            <person name="Ng V."/>
            <person name="Clum A."/>
            <person name="Steindorff A."/>
            <person name="Ohm R.A."/>
            <person name="Martin F."/>
            <person name="Silar P."/>
            <person name="Natvig D.O."/>
            <person name="Lalanne C."/>
            <person name="Gautier V."/>
            <person name="Ament-Velasquez S.L."/>
            <person name="Kruys A."/>
            <person name="Hutchinson M.I."/>
            <person name="Powell A.J."/>
            <person name="Barry K."/>
            <person name="Miller A.N."/>
            <person name="Grigoriev I.V."/>
            <person name="Debuchy R."/>
            <person name="Gladieux P."/>
            <person name="Hiltunen Thoren M."/>
            <person name="Johannesson H."/>
        </authorList>
    </citation>
    <scope>NUCLEOTIDE SEQUENCE</scope>
    <source>
        <strain evidence="3">CBS 532.94</strain>
    </source>
</reference>
<organism evidence="3 4">
    <name type="scientific">Achaetomium macrosporum</name>
    <dbReference type="NCBI Taxonomy" id="79813"/>
    <lineage>
        <taxon>Eukaryota</taxon>
        <taxon>Fungi</taxon>
        <taxon>Dikarya</taxon>
        <taxon>Ascomycota</taxon>
        <taxon>Pezizomycotina</taxon>
        <taxon>Sordariomycetes</taxon>
        <taxon>Sordariomycetidae</taxon>
        <taxon>Sordariales</taxon>
        <taxon>Chaetomiaceae</taxon>
        <taxon>Achaetomium</taxon>
    </lineage>
</organism>
<evidence type="ECO:0000313" key="3">
    <source>
        <dbReference type="EMBL" id="KAK4237629.1"/>
    </source>
</evidence>
<sequence>MRLPWLLPALLGSEAAASTLDTVSGDRLTVCESRVLFGKALTFQQANQQQLADIEQAGLHGAPMVSPGAGAGAIHLDSNGPTVVLRSQNQTRPKLSHIQPSSEHDGQLEDPSYPEAKSAQQPESEPPSHDHDPGPEAEAEDEVEASRETKNPASANRAIAGMGAGLLSVMLIMVFL</sequence>
<protein>
    <submittedName>
        <fullName evidence="3">Uncharacterized protein</fullName>
    </submittedName>
</protein>
<reference evidence="3" key="2">
    <citation type="submission" date="2023-05" db="EMBL/GenBank/DDBJ databases">
        <authorList>
            <consortium name="Lawrence Berkeley National Laboratory"/>
            <person name="Steindorff A."/>
            <person name="Hensen N."/>
            <person name="Bonometti L."/>
            <person name="Westerberg I."/>
            <person name="Brannstrom I.O."/>
            <person name="Guillou S."/>
            <person name="Cros-Aarteil S."/>
            <person name="Calhoun S."/>
            <person name="Haridas S."/>
            <person name="Kuo A."/>
            <person name="Mondo S."/>
            <person name="Pangilinan J."/>
            <person name="Riley R."/>
            <person name="Labutti K."/>
            <person name="Andreopoulos B."/>
            <person name="Lipzen A."/>
            <person name="Chen C."/>
            <person name="Yanf M."/>
            <person name="Daum C."/>
            <person name="Ng V."/>
            <person name="Clum A."/>
            <person name="Ohm R."/>
            <person name="Martin F."/>
            <person name="Silar P."/>
            <person name="Natvig D."/>
            <person name="Lalanne C."/>
            <person name="Gautier V."/>
            <person name="Ament-Velasquez S.L."/>
            <person name="Kruys A."/>
            <person name="Hutchinson M.I."/>
            <person name="Powell A.J."/>
            <person name="Barry K."/>
            <person name="Miller A.N."/>
            <person name="Grigoriev I.V."/>
            <person name="Debuchy R."/>
            <person name="Gladieux P."/>
            <person name="Thoren M.H."/>
            <person name="Johannesson H."/>
        </authorList>
    </citation>
    <scope>NUCLEOTIDE SEQUENCE</scope>
    <source>
        <strain evidence="3">CBS 532.94</strain>
    </source>
</reference>
<gene>
    <name evidence="3" type="ORF">C8A03DRAFT_34379</name>
</gene>
<comment type="caution">
    <text evidence="3">The sequence shown here is derived from an EMBL/GenBank/DDBJ whole genome shotgun (WGS) entry which is preliminary data.</text>
</comment>
<dbReference type="Proteomes" id="UP001303760">
    <property type="component" value="Unassembled WGS sequence"/>
</dbReference>
<keyword evidence="4" id="KW-1185">Reference proteome</keyword>
<evidence type="ECO:0000256" key="2">
    <source>
        <dbReference type="SAM" id="SignalP"/>
    </source>
</evidence>
<feature type="chain" id="PRO_5042984145" evidence="2">
    <location>
        <begin position="18"/>
        <end position="176"/>
    </location>
</feature>
<proteinExistence type="predicted"/>
<evidence type="ECO:0000313" key="4">
    <source>
        <dbReference type="Proteomes" id="UP001303760"/>
    </source>
</evidence>
<evidence type="ECO:0000256" key="1">
    <source>
        <dbReference type="SAM" id="MobiDB-lite"/>
    </source>
</evidence>
<feature type="compositionally biased region" description="Polar residues" evidence="1">
    <location>
        <begin position="79"/>
        <end position="101"/>
    </location>
</feature>